<name>A0A859CXT4_9GAMM</name>
<protein>
    <submittedName>
        <fullName evidence="2">Putative transmembrane protein</fullName>
    </submittedName>
</protein>
<accession>A0A859CXT4</accession>
<evidence type="ECO:0000256" key="1">
    <source>
        <dbReference type="SAM" id="Phobius"/>
    </source>
</evidence>
<reference evidence="2 3" key="1">
    <citation type="submission" date="2020-06" db="EMBL/GenBank/DDBJ databases">
        <authorList>
            <person name="Voronona O.L."/>
            <person name="Aksenova E.I."/>
            <person name="Kunda M.S."/>
            <person name="Semenov A.N."/>
            <person name="Ryzhova N."/>
        </authorList>
    </citation>
    <scope>NUCLEOTIDE SEQUENCE [LARGE SCALE GENOMIC DNA]</scope>
    <source>
        <strain evidence="2 3">MPKMM3633</strain>
    </source>
</reference>
<evidence type="ECO:0000313" key="3">
    <source>
        <dbReference type="Proteomes" id="UP000509371"/>
    </source>
</evidence>
<sequence>MFTSPSVMQLVDSLIRIVLTIAFFYTFKAYLDVQNDLLVAFGSVLCSFIVFKGSVFLFNKWVTKKSPS</sequence>
<keyword evidence="1" id="KW-1133">Transmembrane helix</keyword>
<keyword evidence="1 2" id="KW-0812">Transmembrane</keyword>
<dbReference type="Proteomes" id="UP000509371">
    <property type="component" value="Chromosome"/>
</dbReference>
<feature type="transmembrane region" description="Helical" evidence="1">
    <location>
        <begin position="7"/>
        <end position="25"/>
    </location>
</feature>
<evidence type="ECO:0000313" key="2">
    <source>
        <dbReference type="EMBL" id="QKK79209.1"/>
    </source>
</evidence>
<dbReference type="EMBL" id="CP054301">
    <property type="protein sequence ID" value="QKK79209.1"/>
    <property type="molecule type" value="Genomic_DNA"/>
</dbReference>
<organism evidence="2 3">
    <name type="scientific">Marinomonas primoryensis</name>
    <dbReference type="NCBI Taxonomy" id="178399"/>
    <lineage>
        <taxon>Bacteria</taxon>
        <taxon>Pseudomonadati</taxon>
        <taxon>Pseudomonadota</taxon>
        <taxon>Gammaproteobacteria</taxon>
        <taxon>Oceanospirillales</taxon>
        <taxon>Oceanospirillaceae</taxon>
        <taxon>Marinomonas</taxon>
    </lineage>
</organism>
<feature type="transmembrane region" description="Helical" evidence="1">
    <location>
        <begin position="37"/>
        <end position="58"/>
    </location>
</feature>
<proteinExistence type="predicted"/>
<keyword evidence="1" id="KW-0472">Membrane</keyword>
<gene>
    <name evidence="2" type="ORF">MP3633_0471</name>
</gene>
<dbReference type="KEGG" id="mpri:MP3633_0471"/>
<dbReference type="AlphaFoldDB" id="A0A859CXT4"/>